<dbReference type="CDD" id="cd01098">
    <property type="entry name" value="PAN_AP_plant"/>
    <property type="match status" value="1"/>
</dbReference>
<dbReference type="SMART" id="SM00108">
    <property type="entry name" value="B_lectin"/>
    <property type="match status" value="1"/>
</dbReference>
<dbReference type="PROSITE" id="PS50011">
    <property type="entry name" value="PROTEIN_KINASE_DOM"/>
    <property type="match status" value="1"/>
</dbReference>
<comment type="caution">
    <text evidence="19">The sequence shown here is derived from an EMBL/GenBank/DDBJ whole genome shotgun (WGS) entry which is preliminary data.</text>
</comment>
<dbReference type="PROSITE" id="PS50948">
    <property type="entry name" value="PAN"/>
    <property type="match status" value="1"/>
</dbReference>
<dbReference type="InterPro" id="IPR017441">
    <property type="entry name" value="Protein_kinase_ATP_BS"/>
</dbReference>
<keyword evidence="4" id="KW-0245">EGF-like domain</keyword>
<evidence type="ECO:0000256" key="13">
    <source>
        <dbReference type="PROSITE-ProRule" id="PRU10141"/>
    </source>
</evidence>
<dbReference type="Pfam" id="PF00954">
    <property type="entry name" value="S_locus_glycop"/>
    <property type="match status" value="1"/>
</dbReference>
<dbReference type="InterPro" id="IPR000719">
    <property type="entry name" value="Prot_kinase_dom"/>
</dbReference>
<keyword evidence="20" id="KW-1185">Reference proteome</keyword>
<keyword evidence="11" id="KW-0325">Glycoprotein</keyword>
<dbReference type="Gene3D" id="2.90.10.10">
    <property type="entry name" value="Bulb-type lectin domain"/>
    <property type="match status" value="1"/>
</dbReference>
<evidence type="ECO:0000256" key="8">
    <source>
        <dbReference type="ARBA" id="ARBA00022777"/>
    </source>
</evidence>
<dbReference type="EC" id="2.7.11.1" evidence="12"/>
<dbReference type="SMART" id="SM00220">
    <property type="entry name" value="S_TKc"/>
    <property type="match status" value="1"/>
</dbReference>
<keyword evidence="3 12" id="KW-0723">Serine/threonine-protein kinase</keyword>
<comment type="catalytic activity">
    <reaction evidence="12">
        <text>L-threonyl-[protein] + ATP = O-phospho-L-threonyl-[protein] + ADP + H(+)</text>
        <dbReference type="Rhea" id="RHEA:46608"/>
        <dbReference type="Rhea" id="RHEA-COMP:11060"/>
        <dbReference type="Rhea" id="RHEA-COMP:11605"/>
        <dbReference type="ChEBI" id="CHEBI:15378"/>
        <dbReference type="ChEBI" id="CHEBI:30013"/>
        <dbReference type="ChEBI" id="CHEBI:30616"/>
        <dbReference type="ChEBI" id="CHEBI:61977"/>
        <dbReference type="ChEBI" id="CHEBI:456216"/>
        <dbReference type="EC" id="2.7.11.1"/>
    </reaction>
</comment>
<comment type="subcellular location">
    <subcellularLocation>
        <location evidence="1">Cell membrane</location>
        <topology evidence="1">Single-pass type I membrane protein</topology>
    </subcellularLocation>
</comment>
<evidence type="ECO:0000313" key="20">
    <source>
        <dbReference type="Proteomes" id="UP000036987"/>
    </source>
</evidence>
<keyword evidence="2" id="KW-1003">Cell membrane</keyword>
<dbReference type="PANTHER" id="PTHR27002">
    <property type="entry name" value="RECEPTOR-LIKE SERINE/THREONINE-PROTEIN KINASE SD1-8"/>
    <property type="match status" value="1"/>
</dbReference>
<evidence type="ECO:0000313" key="19">
    <source>
        <dbReference type="EMBL" id="KMZ73110.1"/>
    </source>
</evidence>
<dbReference type="CDD" id="cd14066">
    <property type="entry name" value="STKc_IRAK"/>
    <property type="match status" value="1"/>
</dbReference>
<dbReference type="Proteomes" id="UP000036987">
    <property type="component" value="Unassembled WGS sequence"/>
</dbReference>
<keyword evidence="9 12" id="KW-0067">ATP-binding</keyword>
<dbReference type="InterPro" id="IPR011009">
    <property type="entry name" value="Kinase-like_dom_sf"/>
</dbReference>
<gene>
    <name evidence="19" type="ORF">ZOSMA_153G00010</name>
</gene>
<dbReference type="PIRSF" id="PIRSF000641">
    <property type="entry name" value="SRK"/>
    <property type="match status" value="1"/>
</dbReference>
<evidence type="ECO:0000256" key="6">
    <source>
        <dbReference type="ARBA" id="ARBA00022729"/>
    </source>
</evidence>
<dbReference type="GO" id="GO:0004674">
    <property type="term" value="F:protein serine/threonine kinase activity"/>
    <property type="evidence" value="ECO:0000318"/>
    <property type="project" value="GO_Central"/>
</dbReference>
<dbReference type="GO" id="GO:0005524">
    <property type="term" value="F:ATP binding"/>
    <property type="evidence" value="ECO:0007669"/>
    <property type="project" value="UniProtKB-UniRule"/>
</dbReference>
<evidence type="ECO:0000256" key="12">
    <source>
        <dbReference type="PIRNR" id="PIRNR000641"/>
    </source>
</evidence>
<protein>
    <recommendedName>
        <fullName evidence="12">Receptor-like serine/threonine-protein kinase</fullName>
        <ecNumber evidence="12">2.7.11.1</ecNumber>
    </recommendedName>
</protein>
<dbReference type="PROSITE" id="PS00107">
    <property type="entry name" value="PROTEIN_KINASE_ATP"/>
    <property type="match status" value="1"/>
</dbReference>
<evidence type="ECO:0000259" key="16">
    <source>
        <dbReference type="PROSITE" id="PS50011"/>
    </source>
</evidence>
<dbReference type="GO" id="GO:0048544">
    <property type="term" value="P:recognition of pollen"/>
    <property type="evidence" value="ECO:0007669"/>
    <property type="project" value="InterPro"/>
</dbReference>
<dbReference type="InterPro" id="IPR003609">
    <property type="entry name" value="Pan_app"/>
</dbReference>
<feature type="domain" description="Apple" evidence="18">
    <location>
        <begin position="360"/>
        <end position="445"/>
    </location>
</feature>
<evidence type="ECO:0000256" key="3">
    <source>
        <dbReference type="ARBA" id="ARBA00022527"/>
    </source>
</evidence>
<dbReference type="Pfam" id="PF01453">
    <property type="entry name" value="B_lectin"/>
    <property type="match status" value="1"/>
</dbReference>
<dbReference type="Pfam" id="PF08276">
    <property type="entry name" value="PAN_2"/>
    <property type="match status" value="1"/>
</dbReference>
<dbReference type="InterPro" id="IPR036426">
    <property type="entry name" value="Bulb-type_lectin_dom_sf"/>
</dbReference>
<dbReference type="Gene3D" id="1.10.510.10">
    <property type="entry name" value="Transferase(Phosphotransferase) domain 1"/>
    <property type="match status" value="1"/>
</dbReference>
<evidence type="ECO:0000256" key="15">
    <source>
        <dbReference type="SAM" id="Phobius"/>
    </source>
</evidence>
<keyword evidence="10" id="KW-1015">Disulfide bond</keyword>
<dbReference type="GO" id="GO:0007165">
    <property type="term" value="P:signal transduction"/>
    <property type="evidence" value="ECO:0000318"/>
    <property type="project" value="GO_Central"/>
</dbReference>
<dbReference type="InterPro" id="IPR024171">
    <property type="entry name" value="SRK-like_kinase"/>
</dbReference>
<evidence type="ECO:0000256" key="5">
    <source>
        <dbReference type="ARBA" id="ARBA00022679"/>
    </source>
</evidence>
<dbReference type="CDD" id="cd00028">
    <property type="entry name" value="B_lectin"/>
    <property type="match status" value="1"/>
</dbReference>
<dbReference type="PANTHER" id="PTHR27002:SF1095">
    <property type="entry name" value="G-TYPE LECTIN S-RECEPTOR-LIKE SERINE_THREONINE-PROTEIN KINASE RKS1"/>
    <property type="match status" value="1"/>
</dbReference>
<evidence type="ECO:0000256" key="2">
    <source>
        <dbReference type="ARBA" id="ARBA00022475"/>
    </source>
</evidence>
<keyword evidence="6" id="KW-0732">Signal</keyword>
<dbReference type="SMART" id="SM00473">
    <property type="entry name" value="PAN_AP"/>
    <property type="match status" value="1"/>
</dbReference>
<feature type="domain" description="Bulb-type lectin" evidence="17">
    <location>
        <begin position="50"/>
        <end position="172"/>
    </location>
</feature>
<keyword evidence="8 12" id="KW-0418">Kinase</keyword>
<dbReference type="GO" id="GO:0006955">
    <property type="term" value="P:immune response"/>
    <property type="evidence" value="ECO:0000318"/>
    <property type="project" value="GO_Central"/>
</dbReference>
<dbReference type="GO" id="GO:0051707">
    <property type="term" value="P:response to other organism"/>
    <property type="evidence" value="ECO:0007669"/>
    <property type="project" value="UniProtKB-ARBA"/>
</dbReference>
<evidence type="ECO:0000259" key="18">
    <source>
        <dbReference type="PROSITE" id="PS50948"/>
    </source>
</evidence>
<keyword evidence="15" id="KW-0812">Transmembrane</keyword>
<evidence type="ECO:0000256" key="1">
    <source>
        <dbReference type="ARBA" id="ARBA00004251"/>
    </source>
</evidence>
<dbReference type="GO" id="GO:0005886">
    <property type="term" value="C:plasma membrane"/>
    <property type="evidence" value="ECO:0000318"/>
    <property type="project" value="GO_Central"/>
</dbReference>
<dbReference type="PROSITE" id="PS50927">
    <property type="entry name" value="BULB_LECTIN"/>
    <property type="match status" value="1"/>
</dbReference>
<comment type="similarity">
    <text evidence="12">Belongs to the protein kinase superfamily. Ser/Thr protein kinase family.</text>
</comment>
<keyword evidence="19" id="KW-0675">Receptor</keyword>
<dbReference type="InterPro" id="IPR000858">
    <property type="entry name" value="S_locus_glycoprot_dom"/>
</dbReference>
<dbReference type="FunFam" id="2.90.10.10:FF:000005">
    <property type="entry name" value="G-type lectin S-receptor-like serine/threonine-protein kinase"/>
    <property type="match status" value="1"/>
</dbReference>
<feature type="domain" description="Protein kinase" evidence="16">
    <location>
        <begin position="534"/>
        <end position="790"/>
    </location>
</feature>
<feature type="binding site" evidence="13">
    <location>
        <position position="562"/>
    </location>
    <ligand>
        <name>ATP</name>
        <dbReference type="ChEBI" id="CHEBI:30616"/>
    </ligand>
</feature>
<dbReference type="STRING" id="29655.A0A0K9PY30"/>
<dbReference type="PROSITE" id="PS00108">
    <property type="entry name" value="PROTEIN_KINASE_ST"/>
    <property type="match status" value="1"/>
</dbReference>
<sequence>MLEYTCSKAPCSHRSSDEDSHRIFPDVCRLSRSNHKLQSSSRSISTCWAKDSISSGITIKDGDELVSPKKKFSLGFFSTPEGSKNRYLAIWYVDFPTLKIWVANRDVPIMDNSGVLSITSNGNLILTDDSNRTIWSTTVVNHNAKNPKAQILDSGNLIITDSDILWQSFDYPTDTMVPGVKLGFDSKRNLNWSLTSWKSDDDPSLGDDVYFMDHRGSKEIYIKTKNKITFRLGPWNGILFSGNPSMKIYDDLKFVYANEKTFGYYTFGYIGNEVLSRLVMHPNGVLERHGYSVKSKTWSSYWSGPKDNCDFYSLCGPNSICDMANPKFCTCLKGYQVIDPMKWQHRVFSKGCKRVVKMLCHSGEGFLSLKGVKLPDITNATIDYKSNNSIELCRSICMKNCSCTAYSTADASDNKQKGCLYWYGDLIDIKKFGFGGQELFLRLPASEIEKYQEKNKNTKGMIIAIIACASGTTLFLLGLLLVITIKWRRNKKEKENIGIMQPASLNFDNEQNPNWKDVHNIFKLSVIASATNNFSDDNKIGQGGFGSVYKGKMEDGVNIAVKRLFKVDGQGIHEKMFMNEAALIAKCQHKNLVRLLGCCIEGEERMLIFEFMQNGSLDAMIFGENRLKLEWKICEEIILGISKALLYLHQDSRFKIIHRDIKAGNVLLDEAMNPKITDFGTARLFGSDQIEDCTRIKIGTHGYMSPEYAMNGIFSPKSDVFSFGVLLLEIISGKKVLSSFCNLQESNLLELVRIVWRLYNEEKTSELINNCLIDTYSTPQALRFIEIGLLCVQEEAVDRPDMSIVVQMLNKENLTVPESNRPGFCERSGVHNKKKNPSTSKSIPCSTNMVTFTTKDAR</sequence>
<dbReference type="Gene3D" id="3.30.200.20">
    <property type="entry name" value="Phosphorylase Kinase, domain 1"/>
    <property type="match status" value="1"/>
</dbReference>
<evidence type="ECO:0000256" key="9">
    <source>
        <dbReference type="ARBA" id="ARBA00022840"/>
    </source>
</evidence>
<comment type="catalytic activity">
    <reaction evidence="12">
        <text>L-seryl-[protein] + ATP = O-phospho-L-seryl-[protein] + ADP + H(+)</text>
        <dbReference type="Rhea" id="RHEA:17989"/>
        <dbReference type="Rhea" id="RHEA-COMP:9863"/>
        <dbReference type="Rhea" id="RHEA-COMP:11604"/>
        <dbReference type="ChEBI" id="CHEBI:15378"/>
        <dbReference type="ChEBI" id="CHEBI:29999"/>
        <dbReference type="ChEBI" id="CHEBI:30616"/>
        <dbReference type="ChEBI" id="CHEBI:83421"/>
        <dbReference type="ChEBI" id="CHEBI:456216"/>
        <dbReference type="EC" id="2.7.11.1"/>
    </reaction>
</comment>
<dbReference type="EMBL" id="LFYR01000601">
    <property type="protein sequence ID" value="KMZ73110.1"/>
    <property type="molecule type" value="Genomic_DNA"/>
</dbReference>
<organism evidence="19 20">
    <name type="scientific">Zostera marina</name>
    <name type="common">Eelgrass</name>
    <dbReference type="NCBI Taxonomy" id="29655"/>
    <lineage>
        <taxon>Eukaryota</taxon>
        <taxon>Viridiplantae</taxon>
        <taxon>Streptophyta</taxon>
        <taxon>Embryophyta</taxon>
        <taxon>Tracheophyta</taxon>
        <taxon>Spermatophyta</taxon>
        <taxon>Magnoliopsida</taxon>
        <taxon>Liliopsida</taxon>
        <taxon>Zosteraceae</taxon>
        <taxon>Zostera</taxon>
    </lineage>
</organism>
<dbReference type="Pfam" id="PF00069">
    <property type="entry name" value="Pkinase"/>
    <property type="match status" value="1"/>
</dbReference>
<evidence type="ECO:0000256" key="10">
    <source>
        <dbReference type="ARBA" id="ARBA00023157"/>
    </source>
</evidence>
<feature type="region of interest" description="Disordered" evidence="14">
    <location>
        <begin position="823"/>
        <end position="842"/>
    </location>
</feature>
<dbReference type="FunFam" id="1.10.510.10:FF:000060">
    <property type="entry name" value="G-type lectin S-receptor-like serine/threonine-protein kinase"/>
    <property type="match status" value="1"/>
</dbReference>
<dbReference type="SUPFAM" id="SSF56112">
    <property type="entry name" value="Protein kinase-like (PK-like)"/>
    <property type="match status" value="1"/>
</dbReference>
<evidence type="ECO:0000259" key="17">
    <source>
        <dbReference type="PROSITE" id="PS50927"/>
    </source>
</evidence>
<evidence type="ECO:0000256" key="11">
    <source>
        <dbReference type="ARBA" id="ARBA00023180"/>
    </source>
</evidence>
<keyword evidence="15" id="KW-1133">Transmembrane helix</keyword>
<accession>A0A0K9PY30</accession>
<dbReference type="SUPFAM" id="SSF51110">
    <property type="entry name" value="alpha-D-mannose-specific plant lectins"/>
    <property type="match status" value="1"/>
</dbReference>
<keyword evidence="15" id="KW-0472">Membrane</keyword>
<evidence type="ECO:0000256" key="14">
    <source>
        <dbReference type="SAM" id="MobiDB-lite"/>
    </source>
</evidence>
<dbReference type="FunFam" id="3.30.200.20:FF:001238">
    <property type="entry name" value="Os08g0179000 protein"/>
    <property type="match status" value="1"/>
</dbReference>
<feature type="transmembrane region" description="Helical" evidence="15">
    <location>
        <begin position="461"/>
        <end position="485"/>
    </location>
</feature>
<proteinExistence type="inferred from homology"/>
<name>A0A0K9PY30_ZOSMR</name>
<keyword evidence="5 12" id="KW-0808">Transferase</keyword>
<dbReference type="OMA" id="SICDMAN"/>
<keyword evidence="7 12" id="KW-0547">Nucleotide-binding</keyword>
<dbReference type="InterPro" id="IPR001480">
    <property type="entry name" value="Bulb-type_lectin_dom"/>
</dbReference>
<dbReference type="OrthoDB" id="4062651at2759"/>
<dbReference type="AlphaFoldDB" id="A0A0K9PY30"/>
<dbReference type="InterPro" id="IPR008271">
    <property type="entry name" value="Ser/Thr_kinase_AS"/>
</dbReference>
<reference evidence="20" key="1">
    <citation type="journal article" date="2016" name="Nature">
        <title>The genome of the seagrass Zostera marina reveals angiosperm adaptation to the sea.</title>
        <authorList>
            <person name="Olsen J.L."/>
            <person name="Rouze P."/>
            <person name="Verhelst B."/>
            <person name="Lin Y.-C."/>
            <person name="Bayer T."/>
            <person name="Collen J."/>
            <person name="Dattolo E."/>
            <person name="De Paoli E."/>
            <person name="Dittami S."/>
            <person name="Maumus F."/>
            <person name="Michel G."/>
            <person name="Kersting A."/>
            <person name="Lauritano C."/>
            <person name="Lohaus R."/>
            <person name="Toepel M."/>
            <person name="Tonon T."/>
            <person name="Vanneste K."/>
            <person name="Amirebrahimi M."/>
            <person name="Brakel J."/>
            <person name="Bostroem C."/>
            <person name="Chovatia M."/>
            <person name="Grimwood J."/>
            <person name="Jenkins J.W."/>
            <person name="Jueterbock A."/>
            <person name="Mraz A."/>
            <person name="Stam W.T."/>
            <person name="Tice H."/>
            <person name="Bornberg-Bauer E."/>
            <person name="Green P.J."/>
            <person name="Pearson G.A."/>
            <person name="Procaccini G."/>
            <person name="Duarte C.M."/>
            <person name="Schmutz J."/>
            <person name="Reusch T.B.H."/>
            <person name="Van de Peer Y."/>
        </authorList>
    </citation>
    <scope>NUCLEOTIDE SEQUENCE [LARGE SCALE GENOMIC DNA]</scope>
    <source>
        <strain evidence="20">cv. Finnish</strain>
    </source>
</reference>
<evidence type="ECO:0000256" key="4">
    <source>
        <dbReference type="ARBA" id="ARBA00022536"/>
    </source>
</evidence>
<dbReference type="GO" id="GO:0106310">
    <property type="term" value="F:protein serine kinase activity"/>
    <property type="evidence" value="ECO:0007669"/>
    <property type="project" value="RHEA"/>
</dbReference>
<evidence type="ECO:0000256" key="7">
    <source>
        <dbReference type="ARBA" id="ARBA00022741"/>
    </source>
</evidence>